<dbReference type="InterPro" id="IPR008862">
    <property type="entry name" value="Tcp11"/>
</dbReference>
<evidence type="ECO:0000313" key="3">
    <source>
        <dbReference type="EMBL" id="KAK2148657.1"/>
    </source>
</evidence>
<dbReference type="EMBL" id="JAODUP010000488">
    <property type="protein sequence ID" value="KAK2148657.1"/>
    <property type="molecule type" value="Genomic_DNA"/>
</dbReference>
<feature type="region of interest" description="Disordered" evidence="2">
    <location>
        <begin position="325"/>
        <end position="367"/>
    </location>
</feature>
<dbReference type="GO" id="GO:0007165">
    <property type="term" value="P:signal transduction"/>
    <property type="evidence" value="ECO:0007669"/>
    <property type="project" value="TreeGrafter"/>
</dbReference>
<evidence type="ECO:0000256" key="2">
    <source>
        <dbReference type="SAM" id="MobiDB-lite"/>
    </source>
</evidence>
<proteinExistence type="inferred from homology"/>
<gene>
    <name evidence="3" type="ORF">LSH36_488g06085</name>
</gene>
<sequence length="588" mass="66629">MEKNKLPQNKTDADEKVNEVSPREQNQLMFAFDDQSPQTTPREGSQQTAISPQKLTENKQSLRNGASEAEAQESPSDSPRPKKMFIGPQDFLTQSSPPRFVSLEEIMKAADGVTNMSLAHEIAVNNDFRFQKVDPPPNSLEKQVNDIMHKAFWDVLEEKLAEDPPDYSHAMVLLDEVKRSFMELVLPHHQYVRAQIEEVLDMKLIEQQVEHGALDIQYYADFILYIMAKLCAPIRDEEIDKLREIKDIVPLFKGIFATLDLMKLDMVNFTIQQIRPYLQSHSIDYEKAKFQEFLKQQQENNVDGLLFTKAWLHRAGEIVCKEARGCSDGTHSSNTPQPTTKPVTESYTKSSLPTSEGAAGESSVREVVTPPGVSPAALLNTAYIELLDWQKDYVFPETLLMDENRFLDLGEKVKWLGLMSSVLMVTYNTVGSPITGVRRFKEKLKNDIAIIISDIKFEQVNSVMPNVSDHVVKEVQQFLKEHGYTELNEGTVTSLKGQIQSIALPSQPVHKCLRERLLTHIRKLLSTPGIQEIPVPAGFAAMAEEFSHVYGQFLRLIMHNRAVFGVYYANIIADFLRKKTAELTSDSN</sequence>
<dbReference type="Pfam" id="PF05794">
    <property type="entry name" value="Tcp11"/>
    <property type="match status" value="1"/>
</dbReference>
<reference evidence="3" key="1">
    <citation type="journal article" date="2023" name="Mol. Biol. Evol.">
        <title>Third-Generation Sequencing Reveals the Adaptive Role of the Epigenome in Three Deep-Sea Polychaetes.</title>
        <authorList>
            <person name="Perez M."/>
            <person name="Aroh O."/>
            <person name="Sun Y."/>
            <person name="Lan Y."/>
            <person name="Juniper S.K."/>
            <person name="Young C.R."/>
            <person name="Angers B."/>
            <person name="Qian P.Y."/>
        </authorList>
    </citation>
    <scope>NUCLEOTIDE SEQUENCE</scope>
    <source>
        <strain evidence="3">P08H-3</strain>
    </source>
</reference>
<keyword evidence="4" id="KW-1185">Reference proteome</keyword>
<accession>A0AAD9MWR9</accession>
<feature type="compositionally biased region" description="Polar residues" evidence="2">
    <location>
        <begin position="329"/>
        <end position="354"/>
    </location>
</feature>
<feature type="compositionally biased region" description="Basic and acidic residues" evidence="2">
    <location>
        <begin position="1"/>
        <end position="22"/>
    </location>
</feature>
<feature type="region of interest" description="Disordered" evidence="2">
    <location>
        <begin position="1"/>
        <end position="93"/>
    </location>
</feature>
<evidence type="ECO:0000313" key="4">
    <source>
        <dbReference type="Proteomes" id="UP001208570"/>
    </source>
</evidence>
<comment type="caution">
    <text evidence="3">The sequence shown here is derived from an EMBL/GenBank/DDBJ whole genome shotgun (WGS) entry which is preliminary data.</text>
</comment>
<dbReference type="AlphaFoldDB" id="A0AAD9MWR9"/>
<dbReference type="PANTHER" id="PTHR12832">
    <property type="entry name" value="TESTIS-SPECIFIC PROTEIN PBS13 T-COMPLEX 11"/>
    <property type="match status" value="1"/>
</dbReference>
<feature type="compositionally biased region" description="Polar residues" evidence="2">
    <location>
        <begin position="35"/>
        <end position="64"/>
    </location>
</feature>
<evidence type="ECO:0000256" key="1">
    <source>
        <dbReference type="ARBA" id="ARBA00010954"/>
    </source>
</evidence>
<name>A0AAD9MWR9_9ANNE</name>
<organism evidence="3 4">
    <name type="scientific">Paralvinella palmiformis</name>
    <dbReference type="NCBI Taxonomy" id="53620"/>
    <lineage>
        <taxon>Eukaryota</taxon>
        <taxon>Metazoa</taxon>
        <taxon>Spiralia</taxon>
        <taxon>Lophotrochozoa</taxon>
        <taxon>Annelida</taxon>
        <taxon>Polychaeta</taxon>
        <taxon>Sedentaria</taxon>
        <taxon>Canalipalpata</taxon>
        <taxon>Terebellida</taxon>
        <taxon>Terebelliformia</taxon>
        <taxon>Alvinellidae</taxon>
        <taxon>Paralvinella</taxon>
    </lineage>
</organism>
<dbReference type="Proteomes" id="UP001208570">
    <property type="component" value="Unassembled WGS sequence"/>
</dbReference>
<evidence type="ECO:0008006" key="5">
    <source>
        <dbReference type="Google" id="ProtNLM"/>
    </source>
</evidence>
<comment type="similarity">
    <text evidence="1">Belongs to the TCP11 family.</text>
</comment>
<dbReference type="PANTHER" id="PTHR12832:SF11">
    <property type="entry name" value="LD23868P"/>
    <property type="match status" value="1"/>
</dbReference>
<protein>
    <recommendedName>
        <fullName evidence="5">T-complex protein 11-like protein 1</fullName>
    </recommendedName>
</protein>